<dbReference type="SUPFAM" id="SSF53474">
    <property type="entry name" value="alpha/beta-Hydrolases"/>
    <property type="match status" value="1"/>
</dbReference>
<dbReference type="Gene3D" id="3.40.50.1820">
    <property type="entry name" value="alpha/beta hydrolase"/>
    <property type="match status" value="1"/>
</dbReference>
<evidence type="ECO:0000313" key="4">
    <source>
        <dbReference type="Proteomes" id="UP001295740"/>
    </source>
</evidence>
<evidence type="ECO:0000259" key="2">
    <source>
        <dbReference type="Pfam" id="PF02230"/>
    </source>
</evidence>
<evidence type="ECO:0000313" key="3">
    <source>
        <dbReference type="EMBL" id="CAJ2509637.1"/>
    </source>
</evidence>
<keyword evidence="4" id="KW-1185">Reference proteome</keyword>
<sequence>MVLRCVTLPAHNIHTHTVIFLHGRASTANEVSDELWESHDRRGESLQHIFPSVKWVFPEADVIHAERWRENVHQWFDIWSLDDPDEKRHTQVAGLKENTPKLIRLLQAEAARVGLRNVVLAGISQGCAAAIHALLNYPGSDTAEPNDRLGAFVGISSWMSLGGSSVQDTRSALGLDGATPSDDIYRNTPVFLSHSANDNIMPIEQGRRLRDMLTTYGMDVTWKEYEKGEHWIYAPQGVDDIVDFLKSVGLRAK</sequence>
<dbReference type="GO" id="GO:0052689">
    <property type="term" value="F:carboxylic ester hydrolase activity"/>
    <property type="evidence" value="ECO:0007669"/>
    <property type="project" value="TreeGrafter"/>
</dbReference>
<proteinExistence type="inferred from homology"/>
<reference evidence="3" key="1">
    <citation type="submission" date="2023-10" db="EMBL/GenBank/DDBJ databases">
        <authorList>
            <person name="Hackl T."/>
        </authorList>
    </citation>
    <scope>NUCLEOTIDE SEQUENCE</scope>
</reference>
<dbReference type="GO" id="GO:0005737">
    <property type="term" value="C:cytoplasm"/>
    <property type="evidence" value="ECO:0007669"/>
    <property type="project" value="TreeGrafter"/>
</dbReference>
<dbReference type="EMBL" id="CAUWAG010000012">
    <property type="protein sequence ID" value="CAJ2509637.1"/>
    <property type="molecule type" value="Genomic_DNA"/>
</dbReference>
<comment type="similarity">
    <text evidence="1">Belongs to the AB hydrolase superfamily. AB hydrolase 2 family.</text>
</comment>
<accession>A0AAI8VRB2</accession>
<dbReference type="InterPro" id="IPR029058">
    <property type="entry name" value="AB_hydrolase_fold"/>
</dbReference>
<dbReference type="PANTHER" id="PTHR10655:SF63">
    <property type="entry name" value="PHOSPHOLIPASE_CARBOXYLESTERASE_THIOESTERASE DOMAIN-CONTAINING PROTEIN"/>
    <property type="match status" value="1"/>
</dbReference>
<gene>
    <name evidence="3" type="ORF">KHLLAP_LOCUS10105</name>
</gene>
<feature type="domain" description="Phospholipase/carboxylesterase/thioesterase" evidence="2">
    <location>
        <begin position="12"/>
        <end position="246"/>
    </location>
</feature>
<dbReference type="Proteomes" id="UP001295740">
    <property type="component" value="Unassembled WGS sequence"/>
</dbReference>
<name>A0AAI8VRB2_9PEZI</name>
<dbReference type="Pfam" id="PF02230">
    <property type="entry name" value="Abhydrolase_2"/>
    <property type="match status" value="1"/>
</dbReference>
<protein>
    <submittedName>
        <fullName evidence="3">Uu.00g146630.m01.CDS01</fullName>
    </submittedName>
</protein>
<organism evidence="3 4">
    <name type="scientific">Anthostomella pinea</name>
    <dbReference type="NCBI Taxonomy" id="933095"/>
    <lineage>
        <taxon>Eukaryota</taxon>
        <taxon>Fungi</taxon>
        <taxon>Dikarya</taxon>
        <taxon>Ascomycota</taxon>
        <taxon>Pezizomycotina</taxon>
        <taxon>Sordariomycetes</taxon>
        <taxon>Xylariomycetidae</taxon>
        <taxon>Xylariales</taxon>
        <taxon>Xylariaceae</taxon>
        <taxon>Anthostomella</taxon>
    </lineage>
</organism>
<dbReference type="InterPro" id="IPR003140">
    <property type="entry name" value="PLipase/COase/thioEstase"/>
</dbReference>
<dbReference type="PANTHER" id="PTHR10655">
    <property type="entry name" value="LYSOPHOSPHOLIPASE-RELATED"/>
    <property type="match status" value="1"/>
</dbReference>
<dbReference type="GO" id="GO:0008474">
    <property type="term" value="F:palmitoyl-(protein) hydrolase activity"/>
    <property type="evidence" value="ECO:0007669"/>
    <property type="project" value="TreeGrafter"/>
</dbReference>
<comment type="caution">
    <text evidence="3">The sequence shown here is derived from an EMBL/GenBank/DDBJ whole genome shotgun (WGS) entry which is preliminary data.</text>
</comment>
<dbReference type="AlphaFoldDB" id="A0AAI8VRB2"/>
<evidence type="ECO:0000256" key="1">
    <source>
        <dbReference type="ARBA" id="ARBA00006499"/>
    </source>
</evidence>
<dbReference type="InterPro" id="IPR050565">
    <property type="entry name" value="LYPA1-2/EST-like"/>
</dbReference>